<dbReference type="AlphaFoldDB" id="A0A8T1XC54"/>
<protein>
    <submittedName>
        <fullName evidence="2">Uncharacterized protein</fullName>
    </submittedName>
</protein>
<dbReference type="EMBL" id="JAGDFL010000020">
    <property type="protein sequence ID" value="KAG7400970.1"/>
    <property type="molecule type" value="Genomic_DNA"/>
</dbReference>
<evidence type="ECO:0000313" key="2">
    <source>
        <dbReference type="EMBL" id="KAG7400970.1"/>
    </source>
</evidence>
<proteinExistence type="predicted"/>
<evidence type="ECO:0000256" key="1">
    <source>
        <dbReference type="SAM" id="SignalP"/>
    </source>
</evidence>
<gene>
    <name evidence="2" type="ORF">PHYBOEH_003560</name>
</gene>
<feature type="signal peptide" evidence="1">
    <location>
        <begin position="1"/>
        <end position="16"/>
    </location>
</feature>
<evidence type="ECO:0000313" key="3">
    <source>
        <dbReference type="Proteomes" id="UP000693981"/>
    </source>
</evidence>
<comment type="caution">
    <text evidence="2">The sequence shown here is derived from an EMBL/GenBank/DDBJ whole genome shotgun (WGS) entry which is preliminary data.</text>
</comment>
<dbReference type="Proteomes" id="UP000693981">
    <property type="component" value="Unassembled WGS sequence"/>
</dbReference>
<feature type="chain" id="PRO_5035718516" evidence="1">
    <location>
        <begin position="17"/>
        <end position="184"/>
    </location>
</feature>
<accession>A0A8T1XC54</accession>
<organism evidence="2 3">
    <name type="scientific">Phytophthora boehmeriae</name>
    <dbReference type="NCBI Taxonomy" id="109152"/>
    <lineage>
        <taxon>Eukaryota</taxon>
        <taxon>Sar</taxon>
        <taxon>Stramenopiles</taxon>
        <taxon>Oomycota</taxon>
        <taxon>Peronosporomycetes</taxon>
        <taxon>Peronosporales</taxon>
        <taxon>Peronosporaceae</taxon>
        <taxon>Phytophthora</taxon>
    </lineage>
</organism>
<dbReference type="OrthoDB" id="442731at2759"/>
<keyword evidence="1" id="KW-0732">Signal</keyword>
<reference evidence="2" key="1">
    <citation type="submission" date="2021-02" db="EMBL/GenBank/DDBJ databases">
        <authorList>
            <person name="Palmer J.M."/>
        </authorList>
    </citation>
    <scope>NUCLEOTIDE SEQUENCE</scope>
    <source>
        <strain evidence="2">SCRP23</strain>
    </source>
</reference>
<name>A0A8T1XC54_9STRA</name>
<sequence length="184" mass="20293">MRSWALLALLPVGVHGYRELNSSIDPVAGVHASFAPYAQGFVGYYGDPSTPAAERLNEGSPYSPDTPRIFFSAALQQTCPGMVGPSHNGEFYCHSRDYGYCDRRSGLCKAVPMIVHVEERAIMRLVFAPVMRLDEALTAQEEFVPSTNAVLAARVNFVCVARKDFMWNLPTRPACPVRDMIHGV</sequence>
<keyword evidence="3" id="KW-1185">Reference proteome</keyword>